<feature type="non-terminal residue" evidence="2">
    <location>
        <position position="1"/>
    </location>
</feature>
<comment type="caution">
    <text evidence="2">The sequence shown here is derived from an EMBL/GenBank/DDBJ whole genome shotgun (WGS) entry which is preliminary data.</text>
</comment>
<evidence type="ECO:0000313" key="2">
    <source>
        <dbReference type="EMBL" id="GAG95942.1"/>
    </source>
</evidence>
<accession>X1CSK9</accession>
<dbReference type="EMBL" id="BART01019764">
    <property type="protein sequence ID" value="GAG95942.1"/>
    <property type="molecule type" value="Genomic_DNA"/>
</dbReference>
<name>X1CSK9_9ZZZZ</name>
<protein>
    <submittedName>
        <fullName evidence="2">Uncharacterized protein</fullName>
    </submittedName>
</protein>
<organism evidence="2">
    <name type="scientific">marine sediment metagenome</name>
    <dbReference type="NCBI Taxonomy" id="412755"/>
    <lineage>
        <taxon>unclassified sequences</taxon>
        <taxon>metagenomes</taxon>
        <taxon>ecological metagenomes</taxon>
    </lineage>
</organism>
<sequence>NHKFVKDSMGEVIPTDQEKPIEGEPTEKEKSEEEIHTEGIPTEESEPTQAIIE</sequence>
<evidence type="ECO:0000256" key="1">
    <source>
        <dbReference type="SAM" id="MobiDB-lite"/>
    </source>
</evidence>
<gene>
    <name evidence="2" type="ORF">S01H4_36893</name>
</gene>
<dbReference type="AlphaFoldDB" id="X1CSK9"/>
<reference evidence="2" key="1">
    <citation type="journal article" date="2014" name="Front. Microbiol.">
        <title>High frequency of phylogenetically diverse reductive dehalogenase-homologous genes in deep subseafloor sedimentary metagenomes.</title>
        <authorList>
            <person name="Kawai M."/>
            <person name="Futagami T."/>
            <person name="Toyoda A."/>
            <person name="Takaki Y."/>
            <person name="Nishi S."/>
            <person name="Hori S."/>
            <person name="Arai W."/>
            <person name="Tsubouchi T."/>
            <person name="Morono Y."/>
            <person name="Uchiyama I."/>
            <person name="Ito T."/>
            <person name="Fujiyama A."/>
            <person name="Inagaki F."/>
            <person name="Takami H."/>
        </authorList>
    </citation>
    <scope>NUCLEOTIDE SEQUENCE</scope>
    <source>
        <strain evidence="2">Expedition CK06-06</strain>
    </source>
</reference>
<feature type="compositionally biased region" description="Basic and acidic residues" evidence="1">
    <location>
        <begin position="16"/>
        <end position="37"/>
    </location>
</feature>
<feature type="region of interest" description="Disordered" evidence="1">
    <location>
        <begin position="1"/>
        <end position="53"/>
    </location>
</feature>
<proteinExistence type="predicted"/>